<proteinExistence type="inferred from homology"/>
<dbReference type="GO" id="GO:0005524">
    <property type="term" value="F:ATP binding"/>
    <property type="evidence" value="ECO:0007669"/>
    <property type="project" value="UniProtKB-KW"/>
</dbReference>
<evidence type="ECO:0000259" key="9">
    <source>
        <dbReference type="Pfam" id="PF23247"/>
    </source>
</evidence>
<evidence type="ECO:0000256" key="6">
    <source>
        <dbReference type="ARBA" id="ARBA00022840"/>
    </source>
</evidence>
<comment type="caution">
    <text evidence="10">The sequence shown here is derived from an EMBL/GenBank/DDBJ whole genome shotgun (WGS) entry which is preliminary data.</text>
</comment>
<dbReference type="InterPro" id="IPR050905">
    <property type="entry name" value="Plant_NBS-LRR"/>
</dbReference>
<dbReference type="SUPFAM" id="SSF52540">
    <property type="entry name" value="P-loop containing nucleoside triphosphate hydrolases"/>
    <property type="match status" value="1"/>
</dbReference>
<evidence type="ECO:0008006" key="12">
    <source>
        <dbReference type="Google" id="ProtNLM"/>
    </source>
</evidence>
<dbReference type="Gene3D" id="1.10.10.10">
    <property type="entry name" value="Winged helix-like DNA-binding domain superfamily/Winged helix DNA-binding domain"/>
    <property type="match status" value="1"/>
</dbReference>
<dbReference type="EMBL" id="JAYMYR010000003">
    <property type="protein sequence ID" value="KAK7371858.1"/>
    <property type="molecule type" value="Genomic_DNA"/>
</dbReference>
<dbReference type="InterPro" id="IPR027417">
    <property type="entry name" value="P-loop_NTPase"/>
</dbReference>
<dbReference type="InterPro" id="IPR036388">
    <property type="entry name" value="WH-like_DNA-bd_sf"/>
</dbReference>
<keyword evidence="4" id="KW-0547">Nucleotide-binding</keyword>
<evidence type="ECO:0000313" key="11">
    <source>
        <dbReference type="Proteomes" id="UP001374584"/>
    </source>
</evidence>
<dbReference type="Proteomes" id="UP001374584">
    <property type="component" value="Unassembled WGS sequence"/>
</dbReference>
<dbReference type="Gene3D" id="3.40.50.300">
    <property type="entry name" value="P-loop containing nucleotide triphosphate hydrolases"/>
    <property type="match status" value="1"/>
</dbReference>
<evidence type="ECO:0000256" key="2">
    <source>
        <dbReference type="ARBA" id="ARBA00022614"/>
    </source>
</evidence>
<evidence type="ECO:0000256" key="4">
    <source>
        <dbReference type="ARBA" id="ARBA00022741"/>
    </source>
</evidence>
<evidence type="ECO:0000256" key="1">
    <source>
        <dbReference type="ARBA" id="ARBA00008894"/>
    </source>
</evidence>
<dbReference type="FunFam" id="3.40.50.300:FF:001091">
    <property type="entry name" value="Probable disease resistance protein At1g61300"/>
    <property type="match status" value="1"/>
</dbReference>
<evidence type="ECO:0000256" key="7">
    <source>
        <dbReference type="SAM" id="Coils"/>
    </source>
</evidence>
<dbReference type="Pfam" id="PF00931">
    <property type="entry name" value="NB-ARC"/>
    <property type="match status" value="1"/>
</dbReference>
<evidence type="ECO:0000256" key="3">
    <source>
        <dbReference type="ARBA" id="ARBA00022737"/>
    </source>
</evidence>
<feature type="coiled-coil region" evidence="7">
    <location>
        <begin position="33"/>
        <end position="92"/>
    </location>
</feature>
<dbReference type="InterPro" id="IPR042197">
    <property type="entry name" value="Apaf_helical"/>
</dbReference>
<evidence type="ECO:0000259" key="8">
    <source>
        <dbReference type="Pfam" id="PF00931"/>
    </source>
</evidence>
<sequence length="1539" mass="177131">MDTIFDLLVDISKDLVCGAVNQLHYSFCFNGFVKELEQEEVNFTETKRSVEDRVTHARKQTLKTAEVMDKWLENANIDAEEVNRLLKEVKSKKNCCFGYCPNWIWRYRLGKKLANKKMDLQKIIEEGRQYIQLERTASIPSNTLDILTEKCMNFESRKITSDQLMEALKDDGIAMIGLYGMGGCGKTTLAMEIKKMAEDEHLFDKVIFVPVSSIVEVPRIQEKIASSLEYKFPENEEMERAQRLCMRLIQEKNILMILDDVWEKLDFGRIGIPSSEHHKGCKILITTRSEEVCTSMDCQRKIYLPILTHEEAWTLFQKKAVISEITPETIKHLAKTISDECKGLPVAIAAVASSLKGKKDVIWSVALNRLRSSKPINIGKGLQDPYKCLQLSYDNLDSEEAKSLFLLCSVFPEDYEIPVECLIRCAIGLGMVGEVKSYEDARREVMAAKIKLVSSCLILDADYESVKMHDLVRDVAQWIAKNENNIIKCETEKDVALEQSPIRYLWCVKFPDDMDCSNLEFLCIRAKLEVSDEIFERMRKLRVLIVTSIENYSKLLLSTRSFKTLTNLRCIILQYWELSDISFVRDMKKLQSLSLHGCSWPPFIDMQIDLAFTQLKNLKLIEFNGCDIEIKNLEEIKRIPLLEELYIIQTGSKYNDRKFMECFNLFSFVQTLQSMNELNQLKIIDCEEIEYLVDTGNALSKISSSDSLHLLESAEYLSEQPQGLNLLIMRNIREINLNDFDEPKYLFSLSVASIFKLESLSIENCRGLQHIIDIGDDMRIVEEDLEDQKLSNPLSPQPCFPKLTTLIVEQCHKLKYLTSVSAPNDFPNLDFLVINGATELLQFNETGKSQVELSELKGLIFIHLSKFCQETQFLNVKHRIVHNCPKLSLTSTTTLEEIQQNFDDLGFKDSSIDRWEFSWLIDRIKESDGVSTDNNELPSSQNLVQAFEDEAGVRKRKIKTEADKRHHVAELWEYDEVIELKIIDCEEIEYLVDTGNALSKVGNLFSKLKQIIGDVVDEKEERDEIIEESNHFKTTSIPSPTTVNRNAESFVGDMVKMNDTRNKETSNSKDNTCHQLQKSTQIELPALQNLTLDFIPKYIIPYSYYVRCPSLETLSLGVGRYVGFSTVNSSSNTSEMRQSDYIKIKISSLDSCHLLESAEYLSEQPQGLNLLIMRNIREINLNDFDESKYLFNLSVASLFKLQILRIENCSGLQHIIDIGDECESKNWDAIFPNLKHLSVKNCEQLEYMIGPYPLDIKNDKEIHLHFPTLEELKLDDLPNLISICATNSLSMAWPSLKISRLVNISTSRKDAIRVQNHFLTLETLRMDNAKVEAIFCLNENQMMGQKVNLKLKDLDLKNLPQTTNIWEATKNTFTLQHLKSLQILRCEKLEVIFPPCVLRCLPELNRLEVRECKELRQIIEEDLEDQKLSNPLSPQPCFPKLTTLIVEQCHKLKYFTSVSASNDFPNLDFLLINGATELLQFNETGKTQVELPELKLLIFIDLSKFCQETQFLHVKHRIVRNCPKLFDINYYSSGDPTKY</sequence>
<keyword evidence="3" id="KW-0677">Repeat</keyword>
<protein>
    <recommendedName>
        <fullName evidence="12">NB-ARC domain-containing protein</fullName>
    </recommendedName>
</protein>
<dbReference type="PRINTS" id="PR00364">
    <property type="entry name" value="DISEASERSIST"/>
</dbReference>
<keyword evidence="6" id="KW-0067">ATP-binding</keyword>
<keyword evidence="11" id="KW-1185">Reference proteome</keyword>
<dbReference type="GO" id="GO:0006952">
    <property type="term" value="P:defense response"/>
    <property type="evidence" value="ECO:0007669"/>
    <property type="project" value="UniProtKB-KW"/>
</dbReference>
<name>A0AAN9NLJ1_PHACN</name>
<dbReference type="PANTHER" id="PTHR33463">
    <property type="entry name" value="NB-ARC DOMAIN-CONTAINING PROTEIN-RELATED"/>
    <property type="match status" value="1"/>
</dbReference>
<dbReference type="GO" id="GO:0043531">
    <property type="term" value="F:ADP binding"/>
    <property type="evidence" value="ECO:0007669"/>
    <property type="project" value="InterPro"/>
</dbReference>
<gene>
    <name evidence="10" type="ORF">VNO80_05224</name>
</gene>
<dbReference type="SUPFAM" id="SSF52058">
    <property type="entry name" value="L domain-like"/>
    <property type="match status" value="2"/>
</dbReference>
<accession>A0AAN9NLJ1</accession>
<feature type="domain" description="Disease resistance protein At4g27190-like leucine-rich repeats" evidence="9">
    <location>
        <begin position="1313"/>
        <end position="1413"/>
    </location>
</feature>
<dbReference type="Gene3D" id="1.10.8.430">
    <property type="entry name" value="Helical domain of apoptotic protease-activating factors"/>
    <property type="match status" value="1"/>
</dbReference>
<feature type="domain" description="NB-ARC" evidence="8">
    <location>
        <begin position="161"/>
        <end position="321"/>
    </location>
</feature>
<dbReference type="InterPro" id="IPR002182">
    <property type="entry name" value="NB-ARC"/>
</dbReference>
<dbReference type="InterPro" id="IPR057135">
    <property type="entry name" value="At4g27190-like_LRR"/>
</dbReference>
<comment type="similarity">
    <text evidence="1">Belongs to the disease resistance NB-LRR family.</text>
</comment>
<keyword evidence="7" id="KW-0175">Coiled coil</keyword>
<keyword evidence="2" id="KW-0433">Leucine-rich repeat</keyword>
<dbReference type="PANTHER" id="PTHR33463:SF105">
    <property type="entry name" value="AND NB-ARC DOMAIN DISEASE RESISTANCE PROTEIN, PUTATIVE-RELATED"/>
    <property type="match status" value="1"/>
</dbReference>
<organism evidence="10 11">
    <name type="scientific">Phaseolus coccineus</name>
    <name type="common">Scarlet runner bean</name>
    <name type="synonym">Phaseolus multiflorus</name>
    <dbReference type="NCBI Taxonomy" id="3886"/>
    <lineage>
        <taxon>Eukaryota</taxon>
        <taxon>Viridiplantae</taxon>
        <taxon>Streptophyta</taxon>
        <taxon>Embryophyta</taxon>
        <taxon>Tracheophyta</taxon>
        <taxon>Spermatophyta</taxon>
        <taxon>Magnoliopsida</taxon>
        <taxon>eudicotyledons</taxon>
        <taxon>Gunneridae</taxon>
        <taxon>Pentapetalae</taxon>
        <taxon>rosids</taxon>
        <taxon>fabids</taxon>
        <taxon>Fabales</taxon>
        <taxon>Fabaceae</taxon>
        <taxon>Papilionoideae</taxon>
        <taxon>50 kb inversion clade</taxon>
        <taxon>NPAAA clade</taxon>
        <taxon>indigoferoid/millettioid clade</taxon>
        <taxon>Phaseoleae</taxon>
        <taxon>Phaseolus</taxon>
    </lineage>
</organism>
<reference evidence="10 11" key="1">
    <citation type="submission" date="2024-01" db="EMBL/GenBank/DDBJ databases">
        <title>The genomes of 5 underutilized Papilionoideae crops provide insights into root nodulation and disease resistanc.</title>
        <authorList>
            <person name="Jiang F."/>
        </authorList>
    </citation>
    <scope>NUCLEOTIDE SEQUENCE [LARGE SCALE GENOMIC DNA]</scope>
    <source>
        <strain evidence="10">JINMINGXINNONG_FW02</strain>
        <tissue evidence="10">Leaves</tissue>
    </source>
</reference>
<dbReference type="Gene3D" id="3.80.10.10">
    <property type="entry name" value="Ribonuclease Inhibitor"/>
    <property type="match status" value="2"/>
</dbReference>
<keyword evidence="5" id="KW-0611">Plant defense</keyword>
<evidence type="ECO:0000256" key="5">
    <source>
        <dbReference type="ARBA" id="ARBA00022821"/>
    </source>
</evidence>
<dbReference type="InterPro" id="IPR032675">
    <property type="entry name" value="LRR_dom_sf"/>
</dbReference>
<dbReference type="Pfam" id="PF23247">
    <property type="entry name" value="LRR_RPS2"/>
    <property type="match status" value="1"/>
</dbReference>
<evidence type="ECO:0000313" key="10">
    <source>
        <dbReference type="EMBL" id="KAK7371858.1"/>
    </source>
</evidence>